<organism evidence="1 2">
    <name type="scientific">Dendrobium chrysotoxum</name>
    <name type="common">Orchid</name>
    <dbReference type="NCBI Taxonomy" id="161865"/>
    <lineage>
        <taxon>Eukaryota</taxon>
        <taxon>Viridiplantae</taxon>
        <taxon>Streptophyta</taxon>
        <taxon>Embryophyta</taxon>
        <taxon>Tracheophyta</taxon>
        <taxon>Spermatophyta</taxon>
        <taxon>Magnoliopsida</taxon>
        <taxon>Liliopsida</taxon>
        <taxon>Asparagales</taxon>
        <taxon>Orchidaceae</taxon>
        <taxon>Epidendroideae</taxon>
        <taxon>Malaxideae</taxon>
        <taxon>Dendrobiinae</taxon>
        <taxon>Dendrobium</taxon>
    </lineage>
</organism>
<reference evidence="1 2" key="1">
    <citation type="journal article" date="2021" name="Hortic Res">
        <title>Chromosome-scale assembly of the Dendrobium chrysotoxum genome enhances the understanding of orchid evolution.</title>
        <authorList>
            <person name="Zhang Y."/>
            <person name="Zhang G.Q."/>
            <person name="Zhang D."/>
            <person name="Liu X.D."/>
            <person name="Xu X.Y."/>
            <person name="Sun W.H."/>
            <person name="Yu X."/>
            <person name="Zhu X."/>
            <person name="Wang Z.W."/>
            <person name="Zhao X."/>
            <person name="Zhong W.Y."/>
            <person name="Chen H."/>
            <person name="Yin W.L."/>
            <person name="Huang T."/>
            <person name="Niu S.C."/>
            <person name="Liu Z.J."/>
        </authorList>
    </citation>
    <scope>NUCLEOTIDE SEQUENCE [LARGE SCALE GENOMIC DNA]</scope>
    <source>
        <strain evidence="1">Lindl</strain>
    </source>
</reference>
<name>A0AAV7GR84_DENCH</name>
<evidence type="ECO:0000313" key="1">
    <source>
        <dbReference type="EMBL" id="KAH0458496.1"/>
    </source>
</evidence>
<dbReference type="AlphaFoldDB" id="A0AAV7GR84"/>
<accession>A0AAV7GR84</accession>
<sequence>MAEQIGIHCEKFYGLKIRGLIEMNDAFGIVNYLPKIRNLDFPGFHIAKEEVLAIVDGCRELKRLSLKEYVGFKVDAESKKRAQGIAVFEF</sequence>
<gene>
    <name evidence="1" type="ORF">IEQ34_013811</name>
</gene>
<keyword evidence="2" id="KW-1185">Reference proteome</keyword>
<comment type="caution">
    <text evidence="1">The sequence shown here is derived from an EMBL/GenBank/DDBJ whole genome shotgun (WGS) entry which is preliminary data.</text>
</comment>
<dbReference type="Proteomes" id="UP000775213">
    <property type="component" value="Unassembled WGS sequence"/>
</dbReference>
<dbReference type="EMBL" id="JAGFBR010000012">
    <property type="protein sequence ID" value="KAH0458496.1"/>
    <property type="molecule type" value="Genomic_DNA"/>
</dbReference>
<evidence type="ECO:0000313" key="2">
    <source>
        <dbReference type="Proteomes" id="UP000775213"/>
    </source>
</evidence>
<protein>
    <submittedName>
        <fullName evidence="1">Uncharacterized protein</fullName>
    </submittedName>
</protein>
<proteinExistence type="predicted"/>